<evidence type="ECO:0000256" key="3">
    <source>
        <dbReference type="ARBA" id="ARBA00023134"/>
    </source>
</evidence>
<dbReference type="Proteomes" id="UP000189670">
    <property type="component" value="Unassembled WGS sequence"/>
</dbReference>
<dbReference type="CDD" id="cd04088">
    <property type="entry name" value="EFG_mtEFG_II"/>
    <property type="match status" value="1"/>
</dbReference>
<protein>
    <recommendedName>
        <fullName evidence="4">Elongation factor G-like domain-containing protein</fullName>
    </recommendedName>
</protein>
<accession>A0A1V1NSZ9</accession>
<sequence>MCGSALRNKGIQPLLDGIIDYLPSPYDVPPLISYSPTTKDSVPCPPDESAPMSALIFKVSMIEGRKLSFVRIYSGKMKTSQDVYNPVHNKKEKLSRILEMHANKRKRIQEAGPGKIVGVVGLKFSGTGETLSDPQFPVLLEK</sequence>
<dbReference type="GO" id="GO:0032790">
    <property type="term" value="P:ribosome disassembly"/>
    <property type="evidence" value="ECO:0007669"/>
    <property type="project" value="TreeGrafter"/>
</dbReference>
<dbReference type="Gene3D" id="2.40.30.10">
    <property type="entry name" value="Translation factors"/>
    <property type="match status" value="1"/>
</dbReference>
<dbReference type="PANTHER" id="PTHR43261:SF1">
    <property type="entry name" value="RIBOSOME-RELEASING FACTOR 2, MITOCHONDRIAL"/>
    <property type="match status" value="1"/>
</dbReference>
<gene>
    <name evidence="5" type="ORF">OMM_05952</name>
</gene>
<dbReference type="SUPFAM" id="SSF50447">
    <property type="entry name" value="Translation proteins"/>
    <property type="match status" value="1"/>
</dbReference>
<proteinExistence type="predicted"/>
<keyword evidence="2" id="KW-0648">Protein biosynthesis</keyword>
<organism evidence="5 6">
    <name type="scientific">Candidatus Magnetoglobus multicellularis str. Araruama</name>
    <dbReference type="NCBI Taxonomy" id="890399"/>
    <lineage>
        <taxon>Bacteria</taxon>
        <taxon>Pseudomonadati</taxon>
        <taxon>Thermodesulfobacteriota</taxon>
        <taxon>Desulfobacteria</taxon>
        <taxon>Desulfobacterales</taxon>
        <taxon>Desulfobacteraceae</taxon>
        <taxon>Candidatus Magnetoglobus</taxon>
    </lineage>
</organism>
<keyword evidence="1" id="KW-0547">Nucleotide-binding</keyword>
<reference evidence="6" key="1">
    <citation type="submission" date="2012-11" db="EMBL/GenBank/DDBJ databases">
        <authorList>
            <person name="Lucero-Rivera Y.E."/>
            <person name="Tovar-Ramirez D."/>
        </authorList>
    </citation>
    <scope>NUCLEOTIDE SEQUENCE [LARGE SCALE GENOMIC DNA]</scope>
    <source>
        <strain evidence="6">Araruama</strain>
    </source>
</reference>
<dbReference type="EMBL" id="ATBP01002586">
    <property type="protein sequence ID" value="ETR65691.1"/>
    <property type="molecule type" value="Genomic_DNA"/>
</dbReference>
<evidence type="ECO:0000259" key="4">
    <source>
        <dbReference type="Pfam" id="PF22042"/>
    </source>
</evidence>
<dbReference type="InterPro" id="IPR053905">
    <property type="entry name" value="EF-G-like_DII"/>
</dbReference>
<dbReference type="GO" id="GO:0005525">
    <property type="term" value="F:GTP binding"/>
    <property type="evidence" value="ECO:0007669"/>
    <property type="project" value="UniProtKB-KW"/>
</dbReference>
<evidence type="ECO:0000313" key="6">
    <source>
        <dbReference type="Proteomes" id="UP000189670"/>
    </source>
</evidence>
<keyword evidence="3" id="KW-0342">GTP-binding</keyword>
<evidence type="ECO:0000313" key="5">
    <source>
        <dbReference type="EMBL" id="ETR65691.1"/>
    </source>
</evidence>
<dbReference type="PANTHER" id="PTHR43261">
    <property type="entry name" value="TRANSLATION ELONGATION FACTOR G-RELATED"/>
    <property type="match status" value="1"/>
</dbReference>
<dbReference type="AlphaFoldDB" id="A0A1V1NSZ9"/>
<evidence type="ECO:0000256" key="2">
    <source>
        <dbReference type="ARBA" id="ARBA00022917"/>
    </source>
</evidence>
<name>A0A1V1NSZ9_9BACT</name>
<dbReference type="Gene3D" id="3.40.50.300">
    <property type="entry name" value="P-loop containing nucleotide triphosphate hydrolases"/>
    <property type="match status" value="1"/>
</dbReference>
<feature type="domain" description="Elongation factor G-like" evidence="4">
    <location>
        <begin position="51"/>
        <end position="132"/>
    </location>
</feature>
<evidence type="ECO:0000256" key="1">
    <source>
        <dbReference type="ARBA" id="ARBA00022741"/>
    </source>
</evidence>
<dbReference type="InterPro" id="IPR009000">
    <property type="entry name" value="Transl_B-barrel_sf"/>
</dbReference>
<dbReference type="GO" id="GO:0006412">
    <property type="term" value="P:translation"/>
    <property type="evidence" value="ECO:0007669"/>
    <property type="project" value="UniProtKB-KW"/>
</dbReference>
<comment type="caution">
    <text evidence="5">The sequence shown here is derived from an EMBL/GenBank/DDBJ whole genome shotgun (WGS) entry which is preliminary data.</text>
</comment>
<dbReference type="Pfam" id="PF22042">
    <property type="entry name" value="EF-G_D2"/>
    <property type="match status" value="1"/>
</dbReference>
<dbReference type="InterPro" id="IPR027417">
    <property type="entry name" value="P-loop_NTPase"/>
</dbReference>